<dbReference type="EMBL" id="JAMWBK010000009">
    <property type="protein sequence ID" value="KAJ8902103.1"/>
    <property type="molecule type" value="Genomic_DNA"/>
</dbReference>
<feature type="region of interest" description="Disordered" evidence="10">
    <location>
        <begin position="1184"/>
        <end position="1205"/>
    </location>
</feature>
<feature type="transmembrane region" description="Helical" evidence="11">
    <location>
        <begin position="411"/>
        <end position="428"/>
    </location>
</feature>
<feature type="transmembrane region" description="Helical" evidence="11">
    <location>
        <begin position="937"/>
        <end position="960"/>
    </location>
</feature>
<dbReference type="InterPro" id="IPR017871">
    <property type="entry name" value="ABC_transporter-like_CS"/>
</dbReference>
<gene>
    <name evidence="14" type="ORF">NDN08_006511</name>
</gene>
<feature type="region of interest" description="Disordered" evidence="10">
    <location>
        <begin position="830"/>
        <end position="870"/>
    </location>
</feature>
<sequence length="1657" mass="182469">MNVLEAVLAVLCDVFFIVCIYQILVADPYTPQKLKFKLKSKKGLVHFGRGIGCLIPGLLILISPFLLPRTFTDISWQSSSAAWFVLVLRVATRNFEIPYLLHGFSISYFAVTAVLYILTDETWLVLASGASAVPASIAVVNFASQGVQVARERKRRGDASHEISEDNGEDELLLSGSVDEFDDRSGRDSVLPPSGRKAPAIYLLMFSYMNKLIRIGSERQINREDLPDLAPHMAADDVGRRTFGSAWKAEATKPKPSLSAVLVKVFGRELLLAGTIKIANDLCNFAQPLILQSIILFLQEYRDDSVEVWEGIWLSIGLILSYFVQSGSFNQYFHAVNIVSTRTRSALMWTVFDKSCRLSAEGRGHFSSGAVQNLMANDARRLSDLVMFLNYLWSGVFQICIAFILLVQLLGVVPTIAGIVICLINSPLQGQLMSRIRHAREMALSSTDERVKTLSEIFQGIKVIKFYAWEDSFVARVLKLRNIELDWIRKALFYSAGASTVVSTLPVILSTVSIGTYALMGNPLDPAVVFPAIALLNVLRAPLLFLPNVLVSLAQAKASINRLEDFLGADEVSPPPRKKTLKHQKYFDEGADIYACGATFSWDRSLSSHQTVGPILSGVSLTIPTGDLCVVVGQTGSGKSTLLCGLLHEAFLMSGYCAIRPGAKVAFVDQTAFIFNASLKDNILFGEEYDDERYKRALHVTALEKDLALLTAGDETEIGSRGVNLSGGQRQRVSLARAVYSDADVYLLDDPLSAVDASVGAHIFKECIAGDLRDKTRVFVTNQLHYLNSPHVNQICFLKNGEVAERGTYDELMAKDTTVASLIRSHVASDAREETAATPPIETDAKDETKPDETESAATQSGDGHLTGVEKRETGRVRLRDYGLYVSAFGGPLVGFLLVSLMALSQAFNIGSTYWLSIWSSQVIQPDPGSGFYLSGYALLGAFSVVAAGLASISLAFAGITASRTMHYKMLLHVLGAPMAWFDATPTGRLINRFNADIDKIDSTLMQSIQGLLRQFLNLAGILILIVTGVPLFVLPMLASGYFYYIAQDFYRKSSVDLRRLEAIVRSPLYNHFTETLDGLVTLRAYGRIWRAQKLNQEMVDLNALVSFANLCANRWLSTRLELMSIGLVFCVTLLAVVGGKRLDPAFAGLMLSYALQLTTSLTWVIRTFTDMESQMSAVERIGEYSSSTGVPQEEPPETKRRLQSVKKSWPRQGQIVFSNITMRYRADLPPVLSGINFTVQKGEKIGICGRTGAGKSSLVNVLFRLTPLDQGSVVIDDVDTNHVALRDVRGSLNILPQEPLIFSGTFRNNLDPFEERGDEELWRALRTVGLDELVAAAGSGLDAQVSEGGSNLSVGQRQLLCLGRSLLRDTSILVLDEATSGVDIETDQRVQETLAKEFKDVTTLTIAHRINTIITYDKILVLDAGRVREFDTPIALLSDPNSIFSSLIDELGPTMAGKMRSMARGSQADLTQVCAVATIQKELQQRASSDEMSRKEVVRRAYVDMRNAIVNNESVDWIEELNKSKTGKEEWKSQLRGMVEKLNKLSCSYLMPVDLEHSEDRVFRMARVNTGGDKTLAEAASASLRTRHAKVYDGQDYEEAGNLTHMVSTVAKSPYSSTEERKLLPDVADDEIDIGERFRGEGDSMALFSSKTELCG</sequence>
<evidence type="ECO:0000256" key="4">
    <source>
        <dbReference type="ARBA" id="ARBA00022692"/>
    </source>
</evidence>
<dbReference type="Gene3D" id="3.40.50.300">
    <property type="entry name" value="P-loop containing nucleotide triphosphate hydrolases"/>
    <property type="match status" value="2"/>
</dbReference>
<dbReference type="InterPro" id="IPR027417">
    <property type="entry name" value="P-loop_NTPase"/>
</dbReference>
<organism evidence="14 15">
    <name type="scientific">Rhodosorus marinus</name>
    <dbReference type="NCBI Taxonomy" id="101924"/>
    <lineage>
        <taxon>Eukaryota</taxon>
        <taxon>Rhodophyta</taxon>
        <taxon>Stylonematophyceae</taxon>
        <taxon>Stylonematales</taxon>
        <taxon>Stylonemataceae</taxon>
        <taxon>Rhodosorus</taxon>
    </lineage>
</organism>
<feature type="transmembrane region" description="Helical" evidence="11">
    <location>
        <begin position="1016"/>
        <end position="1045"/>
    </location>
</feature>
<dbReference type="PROSITE" id="PS50893">
    <property type="entry name" value="ABC_TRANSPORTER_2"/>
    <property type="match status" value="2"/>
</dbReference>
<evidence type="ECO:0000256" key="1">
    <source>
        <dbReference type="ARBA" id="ARBA00004128"/>
    </source>
</evidence>
<feature type="transmembrane region" description="Helical" evidence="11">
    <location>
        <begin position="882"/>
        <end position="904"/>
    </location>
</feature>
<reference evidence="14 15" key="1">
    <citation type="journal article" date="2023" name="Nat. Commun.">
        <title>Origin of minicircular mitochondrial genomes in red algae.</title>
        <authorList>
            <person name="Lee Y."/>
            <person name="Cho C.H."/>
            <person name="Lee Y.M."/>
            <person name="Park S.I."/>
            <person name="Yang J.H."/>
            <person name="West J.A."/>
            <person name="Bhattacharya D."/>
            <person name="Yoon H.S."/>
        </authorList>
    </citation>
    <scope>NUCLEOTIDE SEQUENCE [LARGE SCALE GENOMIC DNA]</scope>
    <source>
        <strain evidence="14 15">CCMP1338</strain>
        <tissue evidence="14">Whole cell</tissue>
    </source>
</reference>
<dbReference type="CDD" id="cd03250">
    <property type="entry name" value="ABCC_MRP_domain1"/>
    <property type="match status" value="1"/>
</dbReference>
<evidence type="ECO:0000256" key="7">
    <source>
        <dbReference type="ARBA" id="ARBA00022840"/>
    </source>
</evidence>
<name>A0AAV8UHX4_9RHOD</name>
<feature type="transmembrane region" description="Helical" evidence="11">
    <location>
        <begin position="124"/>
        <end position="144"/>
    </location>
</feature>
<evidence type="ECO:0000256" key="9">
    <source>
        <dbReference type="ARBA" id="ARBA00023136"/>
    </source>
</evidence>
<feature type="domain" description="ABC transmembrane type-1" evidence="13">
    <location>
        <begin position="271"/>
        <end position="555"/>
    </location>
</feature>
<dbReference type="Gene3D" id="1.20.1560.10">
    <property type="entry name" value="ABC transporter type 1, transmembrane domain"/>
    <property type="match status" value="2"/>
</dbReference>
<evidence type="ECO:0000256" key="3">
    <source>
        <dbReference type="ARBA" id="ARBA00022448"/>
    </source>
</evidence>
<accession>A0AAV8UHX4</accession>
<evidence type="ECO:0000256" key="11">
    <source>
        <dbReference type="SAM" id="Phobius"/>
    </source>
</evidence>
<dbReference type="PANTHER" id="PTHR24223">
    <property type="entry name" value="ATP-BINDING CASSETTE SUB-FAMILY C"/>
    <property type="match status" value="1"/>
</dbReference>
<feature type="transmembrane region" description="Helical" evidence="11">
    <location>
        <begin position="385"/>
        <end position="405"/>
    </location>
</feature>
<feature type="transmembrane region" description="Helical" evidence="11">
    <location>
        <begin position="99"/>
        <end position="118"/>
    </location>
</feature>
<evidence type="ECO:0000313" key="14">
    <source>
        <dbReference type="EMBL" id="KAJ8902103.1"/>
    </source>
</evidence>
<evidence type="ECO:0000256" key="6">
    <source>
        <dbReference type="ARBA" id="ARBA00022741"/>
    </source>
</evidence>
<feature type="transmembrane region" description="Helical" evidence="11">
    <location>
        <begin position="1147"/>
        <end position="1166"/>
    </location>
</feature>
<comment type="subcellular location">
    <subcellularLocation>
        <location evidence="1">Vacuole membrane</location>
        <topology evidence="1">Multi-pass membrane protein</topology>
    </subcellularLocation>
</comment>
<evidence type="ECO:0000256" key="2">
    <source>
        <dbReference type="ARBA" id="ARBA00014334"/>
    </source>
</evidence>
<evidence type="ECO:0000259" key="12">
    <source>
        <dbReference type="PROSITE" id="PS50893"/>
    </source>
</evidence>
<dbReference type="InterPro" id="IPR036640">
    <property type="entry name" value="ABC1_TM_sf"/>
</dbReference>
<dbReference type="FunFam" id="1.20.1560.10:FF:000082">
    <property type="entry name" value="ABC transporter, multidrug resistance associated protein"/>
    <property type="match status" value="1"/>
</dbReference>
<dbReference type="InterPro" id="IPR003439">
    <property type="entry name" value="ABC_transporter-like_ATP-bd"/>
</dbReference>
<dbReference type="PROSITE" id="PS00211">
    <property type="entry name" value="ABC_TRANSPORTER_1"/>
    <property type="match status" value="2"/>
</dbReference>
<keyword evidence="6" id="KW-0547">Nucleotide-binding</keyword>
<feature type="domain" description="ABC transmembrane type-1" evidence="13">
    <location>
        <begin position="896"/>
        <end position="1174"/>
    </location>
</feature>
<dbReference type="Pfam" id="PF00005">
    <property type="entry name" value="ABC_tran"/>
    <property type="match status" value="2"/>
</dbReference>
<dbReference type="CDD" id="cd03244">
    <property type="entry name" value="ABCC_MRP_domain2"/>
    <property type="match status" value="1"/>
</dbReference>
<evidence type="ECO:0000256" key="10">
    <source>
        <dbReference type="SAM" id="MobiDB-lite"/>
    </source>
</evidence>
<dbReference type="FunFam" id="3.40.50.300:FF:000163">
    <property type="entry name" value="Multidrug resistance-associated protein member 4"/>
    <property type="match status" value="1"/>
</dbReference>
<protein>
    <recommendedName>
        <fullName evidence="2">Probable ATP-dependent transporter ycf16</fullName>
    </recommendedName>
</protein>
<dbReference type="InterPro" id="IPR050173">
    <property type="entry name" value="ABC_transporter_C-like"/>
</dbReference>
<dbReference type="GO" id="GO:0005524">
    <property type="term" value="F:ATP binding"/>
    <property type="evidence" value="ECO:0007669"/>
    <property type="project" value="UniProtKB-KW"/>
</dbReference>
<dbReference type="Proteomes" id="UP001157974">
    <property type="component" value="Unassembled WGS sequence"/>
</dbReference>
<feature type="transmembrane region" description="Helical" evidence="11">
    <location>
        <begin position="491"/>
        <end position="520"/>
    </location>
</feature>
<feature type="transmembrane region" description="Helical" evidence="11">
    <location>
        <begin position="6"/>
        <end position="26"/>
    </location>
</feature>
<keyword evidence="7" id="KW-0067">ATP-binding</keyword>
<feature type="domain" description="ABC transporter" evidence="12">
    <location>
        <begin position="601"/>
        <end position="825"/>
    </location>
</feature>
<dbReference type="CDD" id="cd18579">
    <property type="entry name" value="ABC_6TM_ABCC_D1"/>
    <property type="match status" value="1"/>
</dbReference>
<dbReference type="CDD" id="cd18603">
    <property type="entry name" value="ABC_6TM_MRP1_2_3_6_D2_like"/>
    <property type="match status" value="1"/>
</dbReference>
<evidence type="ECO:0000256" key="5">
    <source>
        <dbReference type="ARBA" id="ARBA00022737"/>
    </source>
</evidence>
<dbReference type="InterPro" id="IPR011527">
    <property type="entry name" value="ABC1_TM_dom"/>
</dbReference>
<dbReference type="GO" id="GO:0005774">
    <property type="term" value="C:vacuolar membrane"/>
    <property type="evidence" value="ECO:0007669"/>
    <property type="project" value="UniProtKB-SubCell"/>
</dbReference>
<feature type="transmembrane region" description="Helical" evidence="11">
    <location>
        <begin position="532"/>
        <end position="554"/>
    </location>
</feature>
<dbReference type="SMART" id="SM00382">
    <property type="entry name" value="AAA"/>
    <property type="match status" value="2"/>
</dbReference>
<dbReference type="SUPFAM" id="SSF90123">
    <property type="entry name" value="ABC transporter transmembrane region"/>
    <property type="match status" value="2"/>
</dbReference>
<feature type="transmembrane region" description="Helical" evidence="11">
    <location>
        <begin position="47"/>
        <end position="68"/>
    </location>
</feature>
<dbReference type="GO" id="GO:0140359">
    <property type="term" value="F:ABC-type transporter activity"/>
    <property type="evidence" value="ECO:0007669"/>
    <property type="project" value="InterPro"/>
</dbReference>
<dbReference type="FunFam" id="1.20.1560.10:FF:000010">
    <property type="entry name" value="Multidrug resistance-associated ABC transporter"/>
    <property type="match status" value="1"/>
</dbReference>
<dbReference type="InterPro" id="IPR003593">
    <property type="entry name" value="AAA+_ATPase"/>
</dbReference>
<keyword evidence="4 11" id="KW-0812">Transmembrane</keyword>
<feature type="transmembrane region" description="Helical" evidence="11">
    <location>
        <begin position="1123"/>
        <end position="1140"/>
    </location>
</feature>
<dbReference type="FunFam" id="3.40.50.300:FF:000997">
    <property type="entry name" value="Multidrug resistance-associated protein 1"/>
    <property type="match status" value="1"/>
</dbReference>
<keyword evidence="15" id="KW-1185">Reference proteome</keyword>
<feature type="domain" description="ABC transporter" evidence="12">
    <location>
        <begin position="1216"/>
        <end position="1450"/>
    </location>
</feature>
<proteinExistence type="predicted"/>
<keyword evidence="5" id="KW-0677">Repeat</keyword>
<dbReference type="PANTHER" id="PTHR24223:SF443">
    <property type="entry name" value="MULTIDRUG-RESISTANCE LIKE PROTEIN 1, ISOFORM I"/>
    <property type="match status" value="1"/>
</dbReference>
<keyword evidence="3" id="KW-0813">Transport</keyword>
<keyword evidence="8 11" id="KW-1133">Transmembrane helix</keyword>
<evidence type="ECO:0000256" key="8">
    <source>
        <dbReference type="ARBA" id="ARBA00022989"/>
    </source>
</evidence>
<dbReference type="SUPFAM" id="SSF52540">
    <property type="entry name" value="P-loop containing nucleoside triphosphate hydrolases"/>
    <property type="match status" value="2"/>
</dbReference>
<dbReference type="PROSITE" id="PS50929">
    <property type="entry name" value="ABC_TM1F"/>
    <property type="match status" value="2"/>
</dbReference>
<feature type="compositionally biased region" description="Basic and acidic residues" evidence="10">
    <location>
        <begin position="843"/>
        <end position="853"/>
    </location>
</feature>
<evidence type="ECO:0000259" key="13">
    <source>
        <dbReference type="PROSITE" id="PS50929"/>
    </source>
</evidence>
<dbReference type="Pfam" id="PF00664">
    <property type="entry name" value="ABC_membrane"/>
    <property type="match status" value="2"/>
</dbReference>
<keyword evidence="9 11" id="KW-0472">Membrane</keyword>
<comment type="caution">
    <text evidence="14">The sequence shown here is derived from an EMBL/GenBank/DDBJ whole genome shotgun (WGS) entry which is preliminary data.</text>
</comment>
<dbReference type="GO" id="GO:0016887">
    <property type="term" value="F:ATP hydrolysis activity"/>
    <property type="evidence" value="ECO:0007669"/>
    <property type="project" value="InterPro"/>
</dbReference>
<evidence type="ECO:0000313" key="15">
    <source>
        <dbReference type="Proteomes" id="UP001157974"/>
    </source>
</evidence>
<dbReference type="InterPro" id="IPR044746">
    <property type="entry name" value="ABCC_6TM_D1"/>
</dbReference>